<dbReference type="SUPFAM" id="SSF51197">
    <property type="entry name" value="Clavaminate synthase-like"/>
    <property type="match status" value="1"/>
</dbReference>
<comment type="similarity">
    <text evidence="1">Belongs to the aspartyl/asparaginyl beta-hydroxylase family.</text>
</comment>
<dbReference type="EMBL" id="JMCC02000082">
    <property type="protein sequence ID" value="KIG14014.1"/>
    <property type="molecule type" value="Genomic_DNA"/>
</dbReference>
<protein>
    <submittedName>
        <fullName evidence="5">Putative hydroxylase</fullName>
    </submittedName>
</protein>
<keyword evidence="3" id="KW-0560">Oxidoreductase</keyword>
<gene>
    <name evidence="5" type="ORF">DB30_07351</name>
</gene>
<dbReference type="AlphaFoldDB" id="A0A0C1Z8R3"/>
<feature type="domain" description="Aspartyl/asparaginy/proline hydroxylase" evidence="4">
    <location>
        <begin position="4"/>
        <end position="161"/>
    </location>
</feature>
<evidence type="ECO:0000313" key="5">
    <source>
        <dbReference type="EMBL" id="KIG14014.1"/>
    </source>
</evidence>
<dbReference type="Proteomes" id="UP000031599">
    <property type="component" value="Unassembled WGS sequence"/>
</dbReference>
<keyword evidence="2" id="KW-0223">Dioxygenase</keyword>
<comment type="caution">
    <text evidence="5">The sequence shown here is derived from an EMBL/GenBank/DDBJ whole genome shotgun (WGS) entry which is preliminary data.</text>
</comment>
<proteinExistence type="inferred from homology"/>
<sequence>MLAQRWTDIRDEYLGLDQQLLGQQNLASVKGWRGVALYFLGGKKLQNCLHAPLTTKIAEEVPFMTSAGFAVLDDGAHYAPHIDKYPPHFEALLDARWGASLTELRRVHLPLIAAPGSRMRVGEETREFVPGEVLIFQNSAMTHEVFNDSGKPRVIMLIDFLTRAPHRAG</sequence>
<dbReference type="PANTHER" id="PTHR46332">
    <property type="entry name" value="ASPARTATE BETA-HYDROXYLASE DOMAIN-CONTAINING PROTEIN 2"/>
    <property type="match status" value="1"/>
</dbReference>
<dbReference type="InterPro" id="IPR051821">
    <property type="entry name" value="Asp/Asn_beta-hydroxylase"/>
</dbReference>
<accession>A0A0C1Z8R3</accession>
<evidence type="ECO:0000259" key="4">
    <source>
        <dbReference type="Pfam" id="PF05118"/>
    </source>
</evidence>
<dbReference type="GO" id="GO:0016020">
    <property type="term" value="C:membrane"/>
    <property type="evidence" value="ECO:0007669"/>
    <property type="project" value="TreeGrafter"/>
</dbReference>
<evidence type="ECO:0000313" key="6">
    <source>
        <dbReference type="Proteomes" id="UP000031599"/>
    </source>
</evidence>
<evidence type="ECO:0000256" key="2">
    <source>
        <dbReference type="ARBA" id="ARBA00022964"/>
    </source>
</evidence>
<dbReference type="Gene3D" id="2.60.120.330">
    <property type="entry name" value="B-lactam Antibiotic, Isopenicillin N Synthase, Chain"/>
    <property type="match status" value="1"/>
</dbReference>
<evidence type="ECO:0000256" key="1">
    <source>
        <dbReference type="ARBA" id="ARBA00007730"/>
    </source>
</evidence>
<name>A0A0C1Z8R3_9BACT</name>
<organism evidence="5 6">
    <name type="scientific">Enhygromyxa salina</name>
    <dbReference type="NCBI Taxonomy" id="215803"/>
    <lineage>
        <taxon>Bacteria</taxon>
        <taxon>Pseudomonadati</taxon>
        <taxon>Myxococcota</taxon>
        <taxon>Polyangia</taxon>
        <taxon>Nannocystales</taxon>
        <taxon>Nannocystaceae</taxon>
        <taxon>Enhygromyxa</taxon>
    </lineage>
</organism>
<dbReference type="InterPro" id="IPR027443">
    <property type="entry name" value="IPNS-like_sf"/>
</dbReference>
<dbReference type="Pfam" id="PF05118">
    <property type="entry name" value="Asp_Arg_Hydrox"/>
    <property type="match status" value="1"/>
</dbReference>
<dbReference type="PANTHER" id="PTHR46332:SF5">
    <property type="entry name" value="ASPARTATE BETA-HYDROXYLASE DOMAIN CONTAINING 2"/>
    <property type="match status" value="1"/>
</dbReference>
<dbReference type="InterPro" id="IPR007803">
    <property type="entry name" value="Asp/Arg/Pro-Hydrxlase"/>
</dbReference>
<dbReference type="GO" id="GO:0051213">
    <property type="term" value="F:dioxygenase activity"/>
    <property type="evidence" value="ECO:0007669"/>
    <property type="project" value="UniProtKB-KW"/>
</dbReference>
<evidence type="ECO:0000256" key="3">
    <source>
        <dbReference type="ARBA" id="ARBA00023002"/>
    </source>
</evidence>
<reference evidence="5 6" key="1">
    <citation type="submission" date="2014-12" db="EMBL/GenBank/DDBJ databases">
        <title>Genome assembly of Enhygromyxa salina DSM 15201.</title>
        <authorList>
            <person name="Sharma G."/>
            <person name="Subramanian S."/>
        </authorList>
    </citation>
    <scope>NUCLEOTIDE SEQUENCE [LARGE SCALE GENOMIC DNA]</scope>
    <source>
        <strain evidence="5 6">DSM 15201</strain>
    </source>
</reference>